<dbReference type="PANTHER" id="PTHR28080:SF1">
    <property type="entry name" value="PEROXISOMAL BIOGENESIS FACTOR 3"/>
    <property type="match status" value="1"/>
</dbReference>
<accession>A0A1S4ELL8</accession>
<dbReference type="PANTHER" id="PTHR28080">
    <property type="entry name" value="PEROXISOMAL BIOGENESIS FACTOR 3"/>
    <property type="match status" value="1"/>
</dbReference>
<gene>
    <name evidence="7 8" type="primary">LOC103514698</name>
</gene>
<dbReference type="InterPro" id="IPR006966">
    <property type="entry name" value="Peroxin-3"/>
</dbReference>
<dbReference type="RefSeq" id="XP_008477852.1">
    <property type="nucleotide sequence ID" value="XM_008479630.3"/>
</dbReference>
<evidence type="ECO:0000313" key="7">
    <source>
        <dbReference type="RefSeq" id="XP_008477852.1"/>
    </source>
</evidence>
<keyword evidence="6" id="KW-1185">Reference proteome</keyword>
<dbReference type="GO" id="GO:0045046">
    <property type="term" value="P:protein import into peroxisome membrane"/>
    <property type="evidence" value="ECO:0007669"/>
    <property type="project" value="TreeGrafter"/>
</dbReference>
<dbReference type="AlphaFoldDB" id="A0A1S4ELL8"/>
<comment type="subunit">
    <text evidence="1">Interacts with PEX19.</text>
</comment>
<dbReference type="GeneID" id="103514698"/>
<evidence type="ECO:0000256" key="5">
    <source>
        <dbReference type="ARBA" id="ARBA00029630"/>
    </source>
</evidence>
<keyword evidence="3" id="KW-0962">Peroxisome biogenesis</keyword>
<evidence type="ECO:0000256" key="1">
    <source>
        <dbReference type="ARBA" id="ARBA00011494"/>
    </source>
</evidence>
<protein>
    <recommendedName>
        <fullName evidence="2">Peroxisomal biogenesis factor 3</fullName>
    </recommendedName>
    <alternativeName>
        <fullName evidence="5">Peroxisomal assembly protein PEX3</fullName>
    </alternativeName>
</protein>
<evidence type="ECO:0000256" key="4">
    <source>
        <dbReference type="ARBA" id="ARBA00025338"/>
    </source>
</evidence>
<dbReference type="KEGG" id="dci:103514698"/>
<evidence type="ECO:0000313" key="6">
    <source>
        <dbReference type="Proteomes" id="UP000079169"/>
    </source>
</evidence>
<proteinExistence type="predicted"/>
<sequence length="329" mass="38038">MLSKLVNFVSKRKKTFIFLGILFGGYKLAQSSYVQSYILKWWQQNYMEKYEKGELFKFINSKSQETIRKFQVNVFEKISQIFATEELLESYKQASSRSEKLEIWEQLKLTTFSQIATLLYANIMFILGVRIHFSVTVSYKFGDQNRLSDIESSHLNCIGNFIENNLQELCDFVKAKMQTIVAGASLTSIFTFLNLKQMFYNFQTSMCLDENNPLKNLRHYFYENSTNVLSDTDERFNSMIHEAGCFLNSDEVTSLATSLVNKSFHVFMADITSDSDFAEMNTGLPLVKIIPKLCNRLNSKHFDQLFLNCIPSLETVQLLSANVFEAFCS</sequence>
<name>A0A1S4ELL8_DIACI</name>
<evidence type="ECO:0000256" key="2">
    <source>
        <dbReference type="ARBA" id="ARBA00014294"/>
    </source>
</evidence>
<dbReference type="GO" id="GO:0030674">
    <property type="term" value="F:protein-macromolecule adaptor activity"/>
    <property type="evidence" value="ECO:0007669"/>
    <property type="project" value="TreeGrafter"/>
</dbReference>
<evidence type="ECO:0000256" key="3">
    <source>
        <dbReference type="ARBA" id="ARBA00022593"/>
    </source>
</evidence>
<dbReference type="PaxDb" id="121845-A0A1S4ELL8"/>
<organism evidence="6 8">
    <name type="scientific">Diaphorina citri</name>
    <name type="common">Asian citrus psyllid</name>
    <dbReference type="NCBI Taxonomy" id="121845"/>
    <lineage>
        <taxon>Eukaryota</taxon>
        <taxon>Metazoa</taxon>
        <taxon>Ecdysozoa</taxon>
        <taxon>Arthropoda</taxon>
        <taxon>Hexapoda</taxon>
        <taxon>Insecta</taxon>
        <taxon>Pterygota</taxon>
        <taxon>Neoptera</taxon>
        <taxon>Paraneoptera</taxon>
        <taxon>Hemiptera</taxon>
        <taxon>Sternorrhyncha</taxon>
        <taxon>Psylloidea</taxon>
        <taxon>Psyllidae</taxon>
        <taxon>Diaphorininae</taxon>
        <taxon>Diaphorina</taxon>
    </lineage>
</organism>
<reference evidence="7 8" key="1">
    <citation type="submission" date="2025-04" db="UniProtKB">
        <authorList>
            <consortium name="RefSeq"/>
        </authorList>
    </citation>
    <scope>IDENTIFICATION</scope>
</reference>
<dbReference type="GO" id="GO:0005778">
    <property type="term" value="C:peroxisomal membrane"/>
    <property type="evidence" value="ECO:0007669"/>
    <property type="project" value="InterPro"/>
</dbReference>
<dbReference type="OrthoDB" id="45930at2759"/>
<evidence type="ECO:0000313" key="8">
    <source>
        <dbReference type="RefSeq" id="XP_017303007.1"/>
    </source>
</evidence>
<comment type="function">
    <text evidence="4">Involved in peroxisome biosynthesis and integrity. Assembles membrane vesicles before the matrix proteins are translocated. As a docking factor for PEX19, is necessary for the import of peroxisomal membrane proteins in the peroxisomes.</text>
</comment>
<dbReference type="Proteomes" id="UP000079169">
    <property type="component" value="Unplaced"/>
</dbReference>
<dbReference type="RefSeq" id="XP_017303007.1">
    <property type="nucleotide sequence ID" value="XM_017447518.2"/>
</dbReference>
<dbReference type="STRING" id="121845.A0A1S4ELL8"/>